<evidence type="ECO:0000256" key="6">
    <source>
        <dbReference type="ARBA" id="ARBA00023187"/>
    </source>
</evidence>
<evidence type="ECO:0000256" key="5">
    <source>
        <dbReference type="ARBA" id="ARBA00023163"/>
    </source>
</evidence>
<dbReference type="PANTHER" id="PTHR12707">
    <property type="entry name" value="PINN"/>
    <property type="match status" value="1"/>
</dbReference>
<dbReference type="GO" id="GO:0006397">
    <property type="term" value="P:mRNA processing"/>
    <property type="evidence" value="ECO:0007669"/>
    <property type="project" value="UniProtKB-KW"/>
</dbReference>
<dbReference type="InterPro" id="IPR006786">
    <property type="entry name" value="Pinin_SDK_MemA"/>
</dbReference>
<evidence type="ECO:0000256" key="1">
    <source>
        <dbReference type="ARBA" id="ARBA00004123"/>
    </source>
</evidence>
<dbReference type="InParanoid" id="A0A1Y1UN18"/>
<evidence type="ECO:0000256" key="7">
    <source>
        <dbReference type="ARBA" id="ARBA00023242"/>
    </source>
</evidence>
<evidence type="ECO:0000256" key="3">
    <source>
        <dbReference type="ARBA" id="ARBA00022664"/>
    </source>
</evidence>
<accession>A0A1Y1UN18</accession>
<proteinExistence type="inferred from homology"/>
<keyword evidence="5" id="KW-0804">Transcription</keyword>
<dbReference type="PANTHER" id="PTHR12707:SF0">
    <property type="entry name" value="PININ"/>
    <property type="match status" value="1"/>
</dbReference>
<keyword evidence="7" id="KW-0539">Nucleus</keyword>
<dbReference type="OrthoDB" id="330772at2759"/>
<dbReference type="GeneID" id="33557174"/>
<comment type="subcellular location">
    <subcellularLocation>
        <location evidence="1">Nucleus</location>
    </subcellularLocation>
</comment>
<dbReference type="Pfam" id="PF04696">
    <property type="entry name" value="Pinin_SDK_memA"/>
    <property type="match status" value="1"/>
</dbReference>
<feature type="region of interest" description="Disordered" evidence="8">
    <location>
        <begin position="1"/>
        <end position="40"/>
    </location>
</feature>
<feature type="compositionally biased region" description="Basic and acidic residues" evidence="8">
    <location>
        <begin position="292"/>
        <end position="302"/>
    </location>
</feature>
<dbReference type="RefSeq" id="XP_021872447.1">
    <property type="nucleotide sequence ID" value="XM_022015365.1"/>
</dbReference>
<feature type="compositionally biased region" description="Basic and acidic residues" evidence="8">
    <location>
        <begin position="264"/>
        <end position="284"/>
    </location>
</feature>
<name>A0A1Y1UN18_9TREE</name>
<comment type="similarity">
    <text evidence="2">Belongs to the pinin family.</text>
</comment>
<feature type="domain" description="Pinin/SDK/MemA protein" evidence="9">
    <location>
        <begin position="38"/>
        <end position="140"/>
    </location>
</feature>
<dbReference type="STRING" id="4999.A0A1Y1UN18"/>
<feature type="region of interest" description="Disordered" evidence="8">
    <location>
        <begin position="232"/>
        <end position="311"/>
    </location>
</feature>
<evidence type="ECO:0000256" key="2">
    <source>
        <dbReference type="ARBA" id="ARBA00010386"/>
    </source>
</evidence>
<organism evidence="10 11">
    <name type="scientific">Kockovaella imperatae</name>
    <dbReference type="NCBI Taxonomy" id="4999"/>
    <lineage>
        <taxon>Eukaryota</taxon>
        <taxon>Fungi</taxon>
        <taxon>Dikarya</taxon>
        <taxon>Basidiomycota</taxon>
        <taxon>Agaricomycotina</taxon>
        <taxon>Tremellomycetes</taxon>
        <taxon>Tremellales</taxon>
        <taxon>Cuniculitremaceae</taxon>
        <taxon>Kockovaella</taxon>
    </lineage>
</organism>
<comment type="caution">
    <text evidence="10">The sequence shown here is derived from an EMBL/GenBank/DDBJ whole genome shotgun (WGS) entry which is preliminary data.</text>
</comment>
<keyword evidence="3" id="KW-0507">mRNA processing</keyword>
<dbReference type="AlphaFoldDB" id="A0A1Y1UN18"/>
<feature type="region of interest" description="Disordered" evidence="8">
    <location>
        <begin position="57"/>
        <end position="76"/>
    </location>
</feature>
<evidence type="ECO:0000313" key="11">
    <source>
        <dbReference type="Proteomes" id="UP000193218"/>
    </source>
</evidence>
<dbReference type="InterPro" id="IPR039853">
    <property type="entry name" value="Pinin"/>
</dbReference>
<evidence type="ECO:0000256" key="4">
    <source>
        <dbReference type="ARBA" id="ARBA00023015"/>
    </source>
</evidence>
<evidence type="ECO:0000256" key="8">
    <source>
        <dbReference type="SAM" id="MobiDB-lite"/>
    </source>
</evidence>
<dbReference type="Proteomes" id="UP000193218">
    <property type="component" value="Unassembled WGS sequence"/>
</dbReference>
<feature type="compositionally biased region" description="Basic and acidic residues" evidence="8">
    <location>
        <begin position="14"/>
        <end position="40"/>
    </location>
</feature>
<keyword evidence="11" id="KW-1185">Reference proteome</keyword>
<keyword evidence="4" id="KW-0805">Transcription regulation</keyword>
<evidence type="ECO:0000313" key="10">
    <source>
        <dbReference type="EMBL" id="ORX38525.1"/>
    </source>
</evidence>
<reference evidence="10 11" key="1">
    <citation type="submission" date="2017-03" db="EMBL/GenBank/DDBJ databases">
        <title>Widespread Adenine N6-methylation of Active Genes in Fungi.</title>
        <authorList>
            <consortium name="DOE Joint Genome Institute"/>
            <person name="Mondo S.J."/>
            <person name="Dannebaum R.O."/>
            <person name="Kuo R.C."/>
            <person name="Louie K.B."/>
            <person name="Bewick A.J."/>
            <person name="Labutti K."/>
            <person name="Haridas S."/>
            <person name="Kuo A."/>
            <person name="Salamov A."/>
            <person name="Ahrendt S.R."/>
            <person name="Lau R."/>
            <person name="Bowen B.P."/>
            <person name="Lipzen A."/>
            <person name="Sullivan W."/>
            <person name="Andreopoulos W.B."/>
            <person name="Clum A."/>
            <person name="Lindquist E."/>
            <person name="Daum C."/>
            <person name="Northen T.R."/>
            <person name="Ramamoorthy G."/>
            <person name="Schmitz R.J."/>
            <person name="Gryganskyi A."/>
            <person name="Culley D."/>
            <person name="Magnuson J."/>
            <person name="James T.Y."/>
            <person name="O'Malley M.A."/>
            <person name="Stajich J.E."/>
            <person name="Spatafora J.W."/>
            <person name="Visel A."/>
            <person name="Grigoriev I.V."/>
        </authorList>
    </citation>
    <scope>NUCLEOTIDE SEQUENCE [LARGE SCALE GENOMIC DNA]</scope>
    <source>
        <strain evidence="10 11">NRRL Y-17943</strain>
    </source>
</reference>
<evidence type="ECO:0000259" key="9">
    <source>
        <dbReference type="Pfam" id="PF04696"/>
    </source>
</evidence>
<sequence>MSRSPERPAAGRRRSMESRSPEAEEAPAKRMRADAKVEDKARSKRLFGNLLGTLQQFKKEDKSSRTSEAAKRREQVSERIQAKIRTESTLHHEIAETEKELKTLRIATDSAEYVLRHKGIAMTARHKTLRPTSRYLYTSSPLAAPLIFEGGLLDPAPIPLNQGPSREPPQPNQLKPLYFLPKVLLPEQEDELESRIAKIDELIESEATALVKEKEETAERVKNNRERIQELSTKLADLKSKVRPEDRHRRQSRNGADEDDDVDELGRSRRRDSEIRDRSERMEMQVEEGQDEKEREAGKITGEDGDVEVEY</sequence>
<gene>
    <name evidence="10" type="ORF">BD324DRAFT_621242</name>
</gene>
<protein>
    <recommendedName>
        <fullName evidence="9">Pinin/SDK/MemA protein domain-containing protein</fullName>
    </recommendedName>
</protein>
<feature type="compositionally biased region" description="Basic and acidic residues" evidence="8">
    <location>
        <begin position="236"/>
        <end position="248"/>
    </location>
</feature>
<dbReference type="EMBL" id="NBSH01000004">
    <property type="protein sequence ID" value="ORX38525.1"/>
    <property type="molecule type" value="Genomic_DNA"/>
</dbReference>
<dbReference type="GO" id="GO:0071013">
    <property type="term" value="C:catalytic step 2 spliceosome"/>
    <property type="evidence" value="ECO:0007669"/>
    <property type="project" value="TreeGrafter"/>
</dbReference>
<dbReference type="GO" id="GO:0008380">
    <property type="term" value="P:RNA splicing"/>
    <property type="evidence" value="ECO:0007669"/>
    <property type="project" value="UniProtKB-KW"/>
</dbReference>
<keyword evidence="6" id="KW-0508">mRNA splicing</keyword>